<name>A0AAD6K0N6_9ROSI</name>
<accession>A0AAD6K0N6</accession>
<gene>
    <name evidence="2" type="ORF">OIU84_006581</name>
</gene>
<dbReference type="EMBL" id="JAPFFJ010000013">
    <property type="protein sequence ID" value="KAJ6413805.1"/>
    <property type="molecule type" value="Genomic_DNA"/>
</dbReference>
<proteinExistence type="predicted"/>
<dbReference type="PANTHER" id="PTHR37238:SF1">
    <property type="entry name" value="OS05G0532500 PROTEIN"/>
    <property type="match status" value="1"/>
</dbReference>
<evidence type="ECO:0000313" key="3">
    <source>
        <dbReference type="Proteomes" id="UP001162972"/>
    </source>
</evidence>
<comment type="caution">
    <text evidence="2">The sequence shown here is derived from an EMBL/GenBank/DDBJ whole genome shotgun (WGS) entry which is preliminary data.</text>
</comment>
<protein>
    <submittedName>
        <fullName evidence="2">Uncharacterized protein</fullName>
    </submittedName>
</protein>
<evidence type="ECO:0000256" key="1">
    <source>
        <dbReference type="SAM" id="MobiDB-lite"/>
    </source>
</evidence>
<evidence type="ECO:0000313" key="2">
    <source>
        <dbReference type="EMBL" id="KAJ6413805.1"/>
    </source>
</evidence>
<dbReference type="PANTHER" id="PTHR37238">
    <property type="entry name" value="OS05G0532500 PROTEIN"/>
    <property type="match status" value="1"/>
</dbReference>
<feature type="region of interest" description="Disordered" evidence="1">
    <location>
        <begin position="1"/>
        <end position="31"/>
    </location>
</feature>
<dbReference type="Proteomes" id="UP001162972">
    <property type="component" value="Chromosome 5"/>
</dbReference>
<organism evidence="2 3">
    <name type="scientific">Salix udensis</name>
    <dbReference type="NCBI Taxonomy" id="889485"/>
    <lineage>
        <taxon>Eukaryota</taxon>
        <taxon>Viridiplantae</taxon>
        <taxon>Streptophyta</taxon>
        <taxon>Embryophyta</taxon>
        <taxon>Tracheophyta</taxon>
        <taxon>Spermatophyta</taxon>
        <taxon>Magnoliopsida</taxon>
        <taxon>eudicotyledons</taxon>
        <taxon>Gunneridae</taxon>
        <taxon>Pentapetalae</taxon>
        <taxon>rosids</taxon>
        <taxon>fabids</taxon>
        <taxon>Malpighiales</taxon>
        <taxon>Salicaceae</taxon>
        <taxon>Saliceae</taxon>
        <taxon>Salix</taxon>
    </lineage>
</organism>
<reference evidence="2 3" key="1">
    <citation type="journal article" date="2023" name="Int. J. Mol. Sci.">
        <title>De Novo Assembly and Annotation of 11 Diverse Shrub Willow (Salix) Genomes Reveals Novel Gene Organization in Sex-Linked Regions.</title>
        <authorList>
            <person name="Hyden B."/>
            <person name="Feng K."/>
            <person name="Yates T.B."/>
            <person name="Jawdy S."/>
            <person name="Cereghino C."/>
            <person name="Smart L.B."/>
            <person name="Muchero W."/>
        </authorList>
    </citation>
    <scope>NUCLEOTIDE SEQUENCE [LARGE SCALE GENOMIC DNA]</scope>
    <source>
        <tissue evidence="2">Shoot tip</tissue>
    </source>
</reference>
<feature type="compositionally biased region" description="Polar residues" evidence="1">
    <location>
        <begin position="1"/>
        <end position="13"/>
    </location>
</feature>
<dbReference type="AlphaFoldDB" id="A0AAD6K0N6"/>
<sequence length="425" mass="47899">MEQSQEISMASKSSVRKPLKDLSNNNGRFLKSVNPKKKCKVIGEKNNVKRAQQQQQDDEDGFLDRLFLVQSDLSSLTSQAHELVAQAFKLKTISKEGSEEIESFMHVLSNMLSSLKPWVPRFQKALSSHFVEPENKVHHKIVSEEIEDGSFDVDSPDKIRMDSLISPSPLVSWRAGCNVERETETRIYLKKWQQSQPQMSPPKSCVLLEPMSQSSHKGDNRFRKSTPFPHGIHSHISESSGSEGSEDLAFKYPELLGIQRAYKSRMGIKDLEASPNWSFSPPKTCVVLKPQVEKSLDMNTADHRLKAHAPVLNQQANPTPSKEYGVKGGCHQIKKPYNEEPIFSSLKVTIERTPLWKESESTIRTGKRPGENTLKKELWTKFEAASTYGFRLNACEFQGTAKKGFLDMLEEASCDEGIPAAHGLR</sequence>
<keyword evidence="3" id="KW-1185">Reference proteome</keyword>